<protein>
    <submittedName>
        <fullName evidence="6">C6 transcription factor</fullName>
    </submittedName>
</protein>
<dbReference type="InterPro" id="IPR036864">
    <property type="entry name" value="Zn2-C6_fun-type_DNA-bd_sf"/>
</dbReference>
<evidence type="ECO:0000256" key="1">
    <source>
        <dbReference type="ARBA" id="ARBA00004123"/>
    </source>
</evidence>
<reference evidence="6 7" key="1">
    <citation type="journal article" date="2024" name="IMA Fungus">
        <title>Apiospora arundinis, a panoply of carbohydrate-active enzymes and secondary metabolites.</title>
        <authorList>
            <person name="Sorensen T."/>
            <person name="Petersen C."/>
            <person name="Muurmann A.T."/>
            <person name="Christiansen J.V."/>
            <person name="Brundto M.L."/>
            <person name="Overgaard C.K."/>
            <person name="Boysen A.T."/>
            <person name="Wollenberg R.D."/>
            <person name="Larsen T.O."/>
            <person name="Sorensen J.L."/>
            <person name="Nielsen K.L."/>
            <person name="Sondergaard T.E."/>
        </authorList>
    </citation>
    <scope>NUCLEOTIDE SEQUENCE [LARGE SCALE GENOMIC DNA]</scope>
    <source>
        <strain evidence="6 7">AAU 773</strain>
    </source>
</reference>
<evidence type="ECO:0000259" key="5">
    <source>
        <dbReference type="PROSITE" id="PS50048"/>
    </source>
</evidence>
<dbReference type="SMART" id="SM00066">
    <property type="entry name" value="GAL4"/>
    <property type="match status" value="1"/>
</dbReference>
<dbReference type="InterPro" id="IPR007219">
    <property type="entry name" value="XnlR_reg_dom"/>
</dbReference>
<sequence>MTVGNHTPVPTSVTQQMDPEYPLGRARPGPPPPPAPSSNNSSLGYDASSANNKPCNGCRRRKVRCDKGRPSCLNCSRHGETCVYEGPPESGVFTAETQQRMQDRLERLERLVQGMNFTGGPSTGRDSRLSSTEAVIQDWSPESNSTVESEDQGVQLTEPNNCYYMHPNFWLNLEEFVDEPRDLLRWPYDDKMNNNWPFSAQSIPPILTESLTALHLSVDKQDALHEWFYKAVDPWIRATHYRAYMNEVSNFRIGKSTMPREIEALMFSVHAVTVAAMSDEQAQQLFGRPREHLLSHFQFATELAMNRANFLRTRNMFMFMALLHYITFLFHTGQPEKATSFLGTATRIGMRLGLHKDPSSHLFTPWVAEMRRRLWTYFLVMDQPIYNSEGAESLFDTLPWVPRPVNANDNQWPPHRFMKPEQVPADADGFTDMAFANIRRELYYMSREVGRLFRMTEPERLLSIITDCDNAIRKKYIDHMNVQNPMQAVIIGYYSFYHRCLRINVEVTAVKSRAQSEMPDDLHTRILATQLDLFEDLARTEAIAQHHNWQWIFKWPPPFHGIARLLHSLAEVPKTTEAERAWKQVDLIFRRHLGSDMAMQDVPSWRLIERLCDIAMFAHSGRAHQGAAYTLRGESRHGTTDGGETTTSTGLSLVNQLAYPGFGTVSWNSPTPGPSTAHSGTSNSGGMMQYTSAEGSTFQP</sequence>
<evidence type="ECO:0000313" key="6">
    <source>
        <dbReference type="EMBL" id="KAK8868783.1"/>
    </source>
</evidence>
<dbReference type="Gene3D" id="4.10.240.10">
    <property type="entry name" value="Zn(2)-C6 fungal-type DNA-binding domain"/>
    <property type="match status" value="1"/>
</dbReference>
<dbReference type="Proteomes" id="UP001390339">
    <property type="component" value="Unassembled WGS sequence"/>
</dbReference>
<dbReference type="CDD" id="cd00067">
    <property type="entry name" value="GAL4"/>
    <property type="match status" value="1"/>
</dbReference>
<feature type="region of interest" description="Disordered" evidence="4">
    <location>
        <begin position="1"/>
        <end position="56"/>
    </location>
</feature>
<dbReference type="PROSITE" id="PS50048">
    <property type="entry name" value="ZN2_CY6_FUNGAL_2"/>
    <property type="match status" value="1"/>
</dbReference>
<keyword evidence="3" id="KW-0539">Nucleus</keyword>
<dbReference type="CDD" id="cd12148">
    <property type="entry name" value="fungal_TF_MHR"/>
    <property type="match status" value="1"/>
</dbReference>
<feature type="domain" description="Zn(2)-C6 fungal-type" evidence="5">
    <location>
        <begin position="54"/>
        <end position="84"/>
    </location>
</feature>
<dbReference type="Pfam" id="PF00172">
    <property type="entry name" value="Zn_clus"/>
    <property type="match status" value="1"/>
</dbReference>
<accession>A0ABR2IVD0</accession>
<evidence type="ECO:0000313" key="7">
    <source>
        <dbReference type="Proteomes" id="UP001390339"/>
    </source>
</evidence>
<dbReference type="SUPFAM" id="SSF57701">
    <property type="entry name" value="Zn2/Cys6 DNA-binding domain"/>
    <property type="match status" value="1"/>
</dbReference>
<evidence type="ECO:0000256" key="3">
    <source>
        <dbReference type="ARBA" id="ARBA00023242"/>
    </source>
</evidence>
<dbReference type="InterPro" id="IPR050613">
    <property type="entry name" value="Sec_Metabolite_Reg"/>
</dbReference>
<evidence type="ECO:0000256" key="2">
    <source>
        <dbReference type="ARBA" id="ARBA00022723"/>
    </source>
</evidence>
<dbReference type="EMBL" id="JAPCWZ010000004">
    <property type="protein sequence ID" value="KAK8868783.1"/>
    <property type="molecule type" value="Genomic_DNA"/>
</dbReference>
<dbReference type="PANTHER" id="PTHR31001">
    <property type="entry name" value="UNCHARACTERIZED TRANSCRIPTIONAL REGULATORY PROTEIN"/>
    <property type="match status" value="1"/>
</dbReference>
<dbReference type="InterPro" id="IPR001138">
    <property type="entry name" value="Zn2Cys6_DnaBD"/>
</dbReference>
<dbReference type="Pfam" id="PF04082">
    <property type="entry name" value="Fungal_trans"/>
    <property type="match status" value="1"/>
</dbReference>
<dbReference type="PANTHER" id="PTHR31001:SF50">
    <property type="entry name" value="ZN(II)2CYS6 TRANSCRIPTION FACTOR (EUROFUNG)"/>
    <property type="match status" value="1"/>
</dbReference>
<comment type="subcellular location">
    <subcellularLocation>
        <location evidence="1">Nucleus</location>
    </subcellularLocation>
</comment>
<evidence type="ECO:0000256" key="4">
    <source>
        <dbReference type="SAM" id="MobiDB-lite"/>
    </source>
</evidence>
<feature type="region of interest" description="Disordered" evidence="4">
    <location>
        <begin position="666"/>
        <end position="700"/>
    </location>
</feature>
<proteinExistence type="predicted"/>
<keyword evidence="7" id="KW-1185">Reference proteome</keyword>
<comment type="caution">
    <text evidence="6">The sequence shown here is derived from an EMBL/GenBank/DDBJ whole genome shotgun (WGS) entry which is preliminary data.</text>
</comment>
<keyword evidence="2" id="KW-0479">Metal-binding</keyword>
<name>A0ABR2IVD0_9PEZI</name>
<feature type="compositionally biased region" description="Polar residues" evidence="4">
    <location>
        <begin position="1"/>
        <end position="17"/>
    </location>
</feature>
<gene>
    <name evidence="6" type="ORF">PGQ11_007361</name>
</gene>
<organism evidence="6 7">
    <name type="scientific">Apiospora arundinis</name>
    <dbReference type="NCBI Taxonomy" id="335852"/>
    <lineage>
        <taxon>Eukaryota</taxon>
        <taxon>Fungi</taxon>
        <taxon>Dikarya</taxon>
        <taxon>Ascomycota</taxon>
        <taxon>Pezizomycotina</taxon>
        <taxon>Sordariomycetes</taxon>
        <taxon>Xylariomycetidae</taxon>
        <taxon>Amphisphaeriales</taxon>
        <taxon>Apiosporaceae</taxon>
        <taxon>Apiospora</taxon>
    </lineage>
</organism>